<evidence type="ECO:0000256" key="3">
    <source>
        <dbReference type="ARBA" id="ARBA00005229"/>
    </source>
</evidence>
<dbReference type="CDD" id="cd11692">
    <property type="entry name" value="HRI1_N_like"/>
    <property type="match status" value="1"/>
</dbReference>
<evidence type="ECO:0000256" key="6">
    <source>
        <dbReference type="ARBA" id="ARBA00023242"/>
    </source>
</evidence>
<accession>A0ABR2ULL9</accession>
<dbReference type="Proteomes" id="UP001408356">
    <property type="component" value="Unassembled WGS sequence"/>
</dbReference>
<keyword evidence="6" id="KW-0539">Nucleus</keyword>
<name>A0ABR2ULL9_9PEZI</name>
<dbReference type="Pfam" id="PF16815">
    <property type="entry name" value="HRI1"/>
    <property type="match status" value="1"/>
</dbReference>
<keyword evidence="5" id="KW-0963">Cytoplasm</keyword>
<dbReference type="InterPro" id="IPR038744">
    <property type="entry name" value="Hri1_N"/>
</dbReference>
<evidence type="ECO:0000256" key="1">
    <source>
        <dbReference type="ARBA" id="ARBA00004123"/>
    </source>
</evidence>
<keyword evidence="8" id="KW-1185">Reference proteome</keyword>
<dbReference type="InterPro" id="IPR043047">
    <property type="entry name" value="Hri1_N_sf"/>
</dbReference>
<dbReference type="InterPro" id="IPR031818">
    <property type="entry name" value="Hri1"/>
</dbReference>
<gene>
    <name evidence="7" type="ORF">SUNI508_10378</name>
</gene>
<evidence type="ECO:0000313" key="8">
    <source>
        <dbReference type="Proteomes" id="UP001408356"/>
    </source>
</evidence>
<evidence type="ECO:0000256" key="5">
    <source>
        <dbReference type="ARBA" id="ARBA00022490"/>
    </source>
</evidence>
<reference evidence="7 8" key="1">
    <citation type="journal article" date="2024" name="J. Plant Pathol.">
        <title>Sequence and assembly of the genome of Seiridium unicorne, isolate CBS 538.82, causal agent of cypress canker disease.</title>
        <authorList>
            <person name="Scali E."/>
            <person name="Rocca G.D."/>
            <person name="Danti R."/>
            <person name="Garbelotto M."/>
            <person name="Barberini S."/>
            <person name="Baroncelli R."/>
            <person name="Emiliani G."/>
        </authorList>
    </citation>
    <scope>NUCLEOTIDE SEQUENCE [LARGE SCALE GENOMIC DNA]</scope>
    <source>
        <strain evidence="7 8">BM-138-508</strain>
    </source>
</reference>
<dbReference type="Gene3D" id="2.40.128.310">
    <property type="entry name" value="Protein HRI1, C-terminal domain"/>
    <property type="match status" value="1"/>
</dbReference>
<evidence type="ECO:0000256" key="2">
    <source>
        <dbReference type="ARBA" id="ARBA00004496"/>
    </source>
</evidence>
<comment type="subcellular location">
    <subcellularLocation>
        <location evidence="2">Cytoplasm</location>
    </subcellularLocation>
    <subcellularLocation>
        <location evidence="1">Nucleus</location>
    </subcellularLocation>
</comment>
<dbReference type="EMBL" id="JARVKF010000415">
    <property type="protein sequence ID" value="KAK9415538.1"/>
    <property type="molecule type" value="Genomic_DNA"/>
</dbReference>
<sequence>MTLASPKPSISIRKYILWGDGTPSEPTSTIVLTSPQRRFVDVRLLLPLPPRGSVREASKLDWAFGGTSEHDDTANPPHSVFMHWIDSRHLDAEAVRDEGDMCPGTSEMESVETGRMVNPATGIEEAYEECWIDGLSNSDGKDVDASGFVLRYEDEHGRGLMVKIGNHIQGVLRAGQEVGVVRWKVGEGDGKEIVAEIGKRDSFPEDDIKKIKAADDVKSANGRTWHCIERWNTPLDRHNTSENLNVVNTDYERVASFTVDDMETLPDGQPNHKLQKMLIAFAMALRVIHRAKLYETTMEDITYDHDLIVVQTTKGSISVRIAIS</sequence>
<evidence type="ECO:0000256" key="4">
    <source>
        <dbReference type="ARBA" id="ARBA00017063"/>
    </source>
</evidence>
<proteinExistence type="inferred from homology"/>
<comment type="similarity">
    <text evidence="3">Belongs to the HRI1 family.</text>
</comment>
<comment type="caution">
    <text evidence="7">The sequence shown here is derived from an EMBL/GenBank/DDBJ whole genome shotgun (WGS) entry which is preliminary data.</text>
</comment>
<dbReference type="CDD" id="cd11693">
    <property type="entry name" value="HRI1_C_like"/>
    <property type="match status" value="1"/>
</dbReference>
<protein>
    <recommendedName>
        <fullName evidence="4">Protein HRI1</fullName>
    </recommendedName>
</protein>
<evidence type="ECO:0000313" key="7">
    <source>
        <dbReference type="EMBL" id="KAK9415538.1"/>
    </source>
</evidence>
<organism evidence="7 8">
    <name type="scientific">Seiridium unicorne</name>
    <dbReference type="NCBI Taxonomy" id="138068"/>
    <lineage>
        <taxon>Eukaryota</taxon>
        <taxon>Fungi</taxon>
        <taxon>Dikarya</taxon>
        <taxon>Ascomycota</taxon>
        <taxon>Pezizomycotina</taxon>
        <taxon>Sordariomycetes</taxon>
        <taxon>Xylariomycetidae</taxon>
        <taxon>Amphisphaeriales</taxon>
        <taxon>Sporocadaceae</taxon>
        <taxon>Seiridium</taxon>
    </lineage>
</organism>
<dbReference type="Gene3D" id="2.40.128.320">
    <property type="entry name" value="Protein HRI1, N-terminal domain"/>
    <property type="match status" value="1"/>
</dbReference>